<sequence>MPTDDEDLVEGSGPGVTPRVGVRPTQPPVPTAPSGLGPSIGGGVGSMCRGDNVAVCNDGSRICEVQQCDGTPDCAGGEDELNCPQSEVCRPDELLCDVSRCVPSSKTAATVSTTAADGLDERNCPPV</sequence>
<keyword evidence="4" id="KW-0675">Receptor</keyword>
<evidence type="ECO:0000313" key="5">
    <source>
        <dbReference type="Proteomes" id="UP000440578"/>
    </source>
</evidence>
<dbReference type="AlphaFoldDB" id="A0A6A4WX11"/>
<dbReference type="SMART" id="SM00192">
    <property type="entry name" value="LDLa"/>
    <property type="match status" value="2"/>
</dbReference>
<dbReference type="CDD" id="cd00112">
    <property type="entry name" value="LDLa"/>
    <property type="match status" value="1"/>
</dbReference>
<dbReference type="Gene3D" id="4.10.400.10">
    <property type="entry name" value="Low-density Lipoprotein Receptor"/>
    <property type="match status" value="1"/>
</dbReference>
<dbReference type="InterPro" id="IPR036055">
    <property type="entry name" value="LDL_receptor-like_sf"/>
</dbReference>
<keyword evidence="4" id="KW-0449">Lipoprotein</keyword>
<feature type="region of interest" description="Disordered" evidence="3">
    <location>
        <begin position="1"/>
        <end position="43"/>
    </location>
</feature>
<dbReference type="SUPFAM" id="SSF57424">
    <property type="entry name" value="LDL receptor-like module"/>
    <property type="match status" value="1"/>
</dbReference>
<evidence type="ECO:0000313" key="4">
    <source>
        <dbReference type="EMBL" id="KAF0308404.1"/>
    </source>
</evidence>
<name>A0A6A4WX11_AMPAM</name>
<dbReference type="EMBL" id="VIIS01000487">
    <property type="protein sequence ID" value="KAF0308404.1"/>
    <property type="molecule type" value="Genomic_DNA"/>
</dbReference>
<gene>
    <name evidence="4" type="primary">VLDLR_2</name>
    <name evidence="4" type="ORF">FJT64_020357</name>
</gene>
<evidence type="ECO:0000256" key="3">
    <source>
        <dbReference type="SAM" id="MobiDB-lite"/>
    </source>
</evidence>
<dbReference type="Proteomes" id="UP000440578">
    <property type="component" value="Unassembled WGS sequence"/>
</dbReference>
<organism evidence="4 5">
    <name type="scientific">Amphibalanus amphitrite</name>
    <name type="common">Striped barnacle</name>
    <name type="synonym">Balanus amphitrite</name>
    <dbReference type="NCBI Taxonomy" id="1232801"/>
    <lineage>
        <taxon>Eukaryota</taxon>
        <taxon>Metazoa</taxon>
        <taxon>Ecdysozoa</taxon>
        <taxon>Arthropoda</taxon>
        <taxon>Crustacea</taxon>
        <taxon>Multicrustacea</taxon>
        <taxon>Cirripedia</taxon>
        <taxon>Thoracica</taxon>
        <taxon>Thoracicalcarea</taxon>
        <taxon>Balanomorpha</taxon>
        <taxon>Balanoidea</taxon>
        <taxon>Balanidae</taxon>
        <taxon>Amphibalaninae</taxon>
        <taxon>Amphibalanus</taxon>
    </lineage>
</organism>
<evidence type="ECO:0000256" key="1">
    <source>
        <dbReference type="ARBA" id="ARBA00023157"/>
    </source>
</evidence>
<keyword evidence="5" id="KW-1185">Reference proteome</keyword>
<feature type="disulfide bond" evidence="2">
    <location>
        <begin position="56"/>
        <end position="74"/>
    </location>
</feature>
<comment type="caution">
    <text evidence="4">The sequence shown here is derived from an EMBL/GenBank/DDBJ whole genome shotgun (WGS) entry which is preliminary data.</text>
</comment>
<feature type="disulfide bond" evidence="2">
    <location>
        <begin position="68"/>
        <end position="83"/>
    </location>
</feature>
<dbReference type="OrthoDB" id="10005216at2759"/>
<evidence type="ECO:0000256" key="2">
    <source>
        <dbReference type="PROSITE-ProRule" id="PRU00124"/>
    </source>
</evidence>
<reference evidence="4 5" key="1">
    <citation type="submission" date="2019-07" db="EMBL/GenBank/DDBJ databases">
        <title>Draft genome assembly of a fouling barnacle, Amphibalanus amphitrite (Darwin, 1854): The first reference genome for Thecostraca.</title>
        <authorList>
            <person name="Kim W."/>
        </authorList>
    </citation>
    <scope>NUCLEOTIDE SEQUENCE [LARGE SCALE GENOMIC DNA]</scope>
    <source>
        <strain evidence="4">SNU_AA5</strain>
        <tissue evidence="4">Soma without cirri and trophi</tissue>
    </source>
</reference>
<comment type="caution">
    <text evidence="2">Lacks conserved residue(s) required for the propagation of feature annotation.</text>
</comment>
<protein>
    <submittedName>
        <fullName evidence="4">Very low-density lipoprotein receptor</fullName>
    </submittedName>
</protein>
<keyword evidence="1 2" id="KW-1015">Disulfide bond</keyword>
<accession>A0A6A4WX11</accession>
<dbReference type="InterPro" id="IPR002172">
    <property type="entry name" value="LDrepeatLR_classA_rpt"/>
</dbReference>
<proteinExistence type="predicted"/>
<dbReference type="PROSITE" id="PS50068">
    <property type="entry name" value="LDLRA_2"/>
    <property type="match status" value="1"/>
</dbReference>